<dbReference type="InterPro" id="IPR033659">
    <property type="entry name" value="Ferrochelatase_N"/>
</dbReference>
<dbReference type="OrthoDB" id="9776380at2"/>
<comment type="catalytic activity">
    <reaction evidence="7">
        <text>Fe-coproporphyrin III + 2 H(+) = coproporphyrin III + Fe(2+)</text>
        <dbReference type="Rhea" id="RHEA:49572"/>
        <dbReference type="ChEBI" id="CHEBI:15378"/>
        <dbReference type="ChEBI" id="CHEBI:29033"/>
        <dbReference type="ChEBI" id="CHEBI:68438"/>
        <dbReference type="ChEBI" id="CHEBI:131725"/>
        <dbReference type="EC" id="4.99.1.9"/>
    </reaction>
    <physiologicalReaction direction="right-to-left" evidence="7">
        <dbReference type="Rhea" id="RHEA:49574"/>
    </physiologicalReaction>
</comment>
<gene>
    <name evidence="9" type="ordered locus">Afer_1519</name>
</gene>
<evidence type="ECO:0000256" key="1">
    <source>
        <dbReference type="ARBA" id="ARBA00004744"/>
    </source>
</evidence>
<evidence type="ECO:0000256" key="3">
    <source>
        <dbReference type="ARBA" id="ARBA00023004"/>
    </source>
</evidence>
<dbReference type="EMBL" id="CP001631">
    <property type="protein sequence ID" value="ACU54442.1"/>
    <property type="molecule type" value="Genomic_DNA"/>
</dbReference>
<dbReference type="eggNOG" id="COG0276">
    <property type="taxonomic scope" value="Bacteria"/>
</dbReference>
<protein>
    <recommendedName>
        <fullName evidence="2">coproporphyrin ferrochelatase</fullName>
        <ecNumber evidence="2">4.99.1.9</ecNumber>
    </recommendedName>
</protein>
<dbReference type="CDD" id="cd00419">
    <property type="entry name" value="Ferrochelatase_C"/>
    <property type="match status" value="1"/>
</dbReference>
<dbReference type="CDD" id="cd03411">
    <property type="entry name" value="Ferrochelatase_N"/>
    <property type="match status" value="1"/>
</dbReference>
<dbReference type="GO" id="GO:0006783">
    <property type="term" value="P:heme biosynthetic process"/>
    <property type="evidence" value="ECO:0007669"/>
    <property type="project" value="UniProtKB-KW"/>
</dbReference>
<dbReference type="GO" id="GO:0004325">
    <property type="term" value="F:ferrochelatase activity"/>
    <property type="evidence" value="ECO:0007669"/>
    <property type="project" value="InterPro"/>
</dbReference>
<keyword evidence="6" id="KW-0627">Porphyrin biosynthesis</keyword>
<name>C7M0D4_ACIFD</name>
<dbReference type="Proteomes" id="UP000000771">
    <property type="component" value="Chromosome"/>
</dbReference>
<dbReference type="EC" id="4.99.1.9" evidence="2"/>
<dbReference type="HOGENOM" id="CLU_018884_2_0_11"/>
<evidence type="ECO:0000256" key="5">
    <source>
        <dbReference type="ARBA" id="ARBA00023239"/>
    </source>
</evidence>
<evidence type="ECO:0000313" key="10">
    <source>
        <dbReference type="Proteomes" id="UP000000771"/>
    </source>
</evidence>
<evidence type="ECO:0000256" key="7">
    <source>
        <dbReference type="ARBA" id="ARBA00024536"/>
    </source>
</evidence>
<dbReference type="AlphaFoldDB" id="C7M0D4"/>
<keyword evidence="5 9" id="KW-0456">Lyase</keyword>
<dbReference type="Pfam" id="PF00762">
    <property type="entry name" value="Ferrochelatase"/>
    <property type="match status" value="1"/>
</dbReference>
<reference evidence="9 10" key="1">
    <citation type="journal article" date="2009" name="Stand. Genomic Sci.">
        <title>Complete genome sequence of Acidimicrobium ferrooxidans type strain (ICP).</title>
        <authorList>
            <person name="Clum A."/>
            <person name="Nolan M."/>
            <person name="Lang E."/>
            <person name="Glavina Del Rio T."/>
            <person name="Tice H."/>
            <person name="Copeland A."/>
            <person name="Cheng J.F."/>
            <person name="Lucas S."/>
            <person name="Chen F."/>
            <person name="Bruce D."/>
            <person name="Goodwin L."/>
            <person name="Pitluck S."/>
            <person name="Ivanova N."/>
            <person name="Mavrommatis K."/>
            <person name="Mikhailova N."/>
            <person name="Pati A."/>
            <person name="Chen A."/>
            <person name="Palaniappan K."/>
            <person name="Goker M."/>
            <person name="Spring S."/>
            <person name="Land M."/>
            <person name="Hauser L."/>
            <person name="Chang Y.J."/>
            <person name="Jeffries C.C."/>
            <person name="Chain P."/>
            <person name="Bristow J."/>
            <person name="Eisen J.A."/>
            <person name="Markowitz V."/>
            <person name="Hugenholtz P."/>
            <person name="Kyrpides N.C."/>
            <person name="Klenk H.P."/>
            <person name="Lapidus A."/>
        </authorList>
    </citation>
    <scope>NUCLEOTIDE SEQUENCE [LARGE SCALE GENOMIC DNA]</scope>
    <source>
        <strain evidence="10">DSM 10331 / JCM 15462 / NBRC 103882 / ICP</strain>
    </source>
</reference>
<comment type="pathway">
    <text evidence="1">Porphyrin-containing compound metabolism; protoheme biosynthesis.</text>
</comment>
<dbReference type="KEGG" id="afo:Afer_1519"/>
<keyword evidence="4" id="KW-0350">Heme biosynthesis</keyword>
<dbReference type="InterPro" id="IPR001015">
    <property type="entry name" value="Ferrochelatase"/>
</dbReference>
<sequence length="338" mass="37436">MGPTRALLWLSFGSPERPEDIWPFLERVVAGRGVPRDRLAIVHDQYLATGGSSPLNALNRTLIERTRAAFDAADIDLPIVFGNRNWDPLVDEAVKELGRLGATDVLVFATSAYGSYSGCRQYREDVERTNPPFTWTKVPPFAGHPRFLAAQREILASFLATHDLDPEHTFVVATAHSIPVAMAANSQYQRQLAEVRAALNQVARTYGLVVEEAYQSRSGDPRTPWLEPDVGDAIDRAASERTLADVVCIPIGFLSDHQEVRYDLDILARERAEARGARFWRLETIGEHGPIPEIVTDFTQAWLEGRDLRSLLPSEPALCTGTCCQPLHARPSRSVSGA</sequence>
<proteinExistence type="inferred from homology"/>
<organism evidence="9 10">
    <name type="scientific">Acidimicrobium ferrooxidans (strain DSM 10331 / JCM 15462 / NBRC 103882 / ICP)</name>
    <dbReference type="NCBI Taxonomy" id="525909"/>
    <lineage>
        <taxon>Bacteria</taxon>
        <taxon>Bacillati</taxon>
        <taxon>Actinomycetota</taxon>
        <taxon>Acidimicrobiia</taxon>
        <taxon>Acidimicrobiales</taxon>
        <taxon>Acidimicrobiaceae</taxon>
        <taxon>Acidimicrobium</taxon>
    </lineage>
</organism>
<dbReference type="PANTHER" id="PTHR11108">
    <property type="entry name" value="FERROCHELATASE"/>
    <property type="match status" value="1"/>
</dbReference>
<accession>C7M0D4</accession>
<keyword evidence="3" id="KW-0408">Iron</keyword>
<dbReference type="SUPFAM" id="SSF53800">
    <property type="entry name" value="Chelatase"/>
    <property type="match status" value="1"/>
</dbReference>
<dbReference type="STRING" id="525909.Afer_1519"/>
<dbReference type="InterPro" id="IPR033644">
    <property type="entry name" value="Ferrochelatase_C"/>
</dbReference>
<dbReference type="UniPathway" id="UPA00252"/>
<keyword evidence="10" id="KW-1185">Reference proteome</keyword>
<dbReference type="Gene3D" id="3.40.50.1400">
    <property type="match status" value="2"/>
</dbReference>
<evidence type="ECO:0000256" key="6">
    <source>
        <dbReference type="ARBA" id="ARBA00023244"/>
    </source>
</evidence>
<evidence type="ECO:0000256" key="8">
    <source>
        <dbReference type="RuleBase" id="RU004185"/>
    </source>
</evidence>
<evidence type="ECO:0000256" key="4">
    <source>
        <dbReference type="ARBA" id="ARBA00023133"/>
    </source>
</evidence>
<dbReference type="PANTHER" id="PTHR11108:SF1">
    <property type="entry name" value="FERROCHELATASE, MITOCHONDRIAL"/>
    <property type="match status" value="1"/>
</dbReference>
<evidence type="ECO:0000313" key="9">
    <source>
        <dbReference type="EMBL" id="ACU54442.1"/>
    </source>
</evidence>
<evidence type="ECO:0000256" key="2">
    <source>
        <dbReference type="ARBA" id="ARBA00013215"/>
    </source>
</evidence>
<comment type="similarity">
    <text evidence="8">Belongs to the ferrochelatase family.</text>
</comment>